<protein>
    <recommendedName>
        <fullName evidence="6">GH26 domain-containing protein</fullName>
    </recommendedName>
</protein>
<comment type="caution">
    <text evidence="7">The sequence shown here is derived from an EMBL/GenBank/DDBJ whole genome shotgun (WGS) entry which is preliminary data.</text>
</comment>
<keyword evidence="5" id="KW-0812">Transmembrane</keyword>
<accession>A0A9Q3BTR6</accession>
<dbReference type="OrthoDB" id="428177at2759"/>
<dbReference type="AlphaFoldDB" id="A0A9Q3BTR6"/>
<dbReference type="Proteomes" id="UP000765509">
    <property type="component" value="Unassembled WGS sequence"/>
</dbReference>
<evidence type="ECO:0000256" key="1">
    <source>
        <dbReference type="ARBA" id="ARBA00007754"/>
    </source>
</evidence>
<evidence type="ECO:0000313" key="7">
    <source>
        <dbReference type="EMBL" id="MBW0470938.1"/>
    </source>
</evidence>
<sequence length="470" mass="52998">MSKNTLLVYSLELHDPRHLPKSAGGSLHIGDHLPQELKKSPVEMEQTYNIASWPNRVLTRYPSNFDFQSVKHVISISVVDLSGKMLFRSIPIHFLTIAMKLRFLFFGVSIFTFFNFLSGKKTQSHKLKANQESECSTLGLNSDNLNFQGIAFGAIPAFKEPIHPNTPAQINSKLPRPISIMGDYVGLGRNAEGLKKIDWHLETLLSLPGPPVYQIALMPDHGLLSVSHLVINRIADKMAEINEKNVTVWLRFAHEMNGQWYRWGLNPWVFKQKWRSLTRAVRSRAPDTYMMWSPNVRFGASVDSIKGGYTPYWPGSDYVDIAGLSYYHFGGRERNNILPEATAAINNISEFANLYGLKGEGKPIVLAETAAPYTRSVATKKPVRGGAPELNIKLAWLKQLFSEKMKKAVPELRAISWFEVVKVEKAPESNTNKLEDFRLLLGDEATQEQAIDFLNGDEVTNDDPTCILRQ</sequence>
<dbReference type="InterPro" id="IPR022790">
    <property type="entry name" value="GH26_dom"/>
</dbReference>
<proteinExistence type="inferred from homology"/>
<keyword evidence="3 4" id="KW-0326">Glycosidase</keyword>
<evidence type="ECO:0000259" key="6">
    <source>
        <dbReference type="PROSITE" id="PS51764"/>
    </source>
</evidence>
<dbReference type="Pfam" id="PF02156">
    <property type="entry name" value="Glyco_hydro_26"/>
    <property type="match status" value="1"/>
</dbReference>
<dbReference type="PANTHER" id="PTHR40079:SF6">
    <property type="entry name" value="GH26 DOMAIN-CONTAINING PROTEIN"/>
    <property type="match status" value="1"/>
</dbReference>
<gene>
    <name evidence="7" type="ORF">O181_010653</name>
</gene>
<dbReference type="PANTHER" id="PTHR40079">
    <property type="entry name" value="MANNAN ENDO-1,4-BETA-MANNOSIDASE E-RELATED"/>
    <property type="match status" value="1"/>
</dbReference>
<evidence type="ECO:0000256" key="2">
    <source>
        <dbReference type="ARBA" id="ARBA00022801"/>
    </source>
</evidence>
<feature type="domain" description="GH26" evidence="6">
    <location>
        <begin position="133"/>
        <end position="450"/>
    </location>
</feature>
<evidence type="ECO:0000313" key="8">
    <source>
        <dbReference type="Proteomes" id="UP000765509"/>
    </source>
</evidence>
<comment type="similarity">
    <text evidence="1 4">Belongs to the glycosyl hydrolase 26 family.</text>
</comment>
<reference evidence="7" key="1">
    <citation type="submission" date="2021-03" db="EMBL/GenBank/DDBJ databases">
        <title>Draft genome sequence of rust myrtle Austropuccinia psidii MF-1, a brazilian biotype.</title>
        <authorList>
            <person name="Quecine M.C."/>
            <person name="Pachon D.M.R."/>
            <person name="Bonatelli M.L."/>
            <person name="Correr F.H."/>
            <person name="Franceschini L.M."/>
            <person name="Leite T.F."/>
            <person name="Margarido G.R.A."/>
            <person name="Almeida C.A."/>
            <person name="Ferrarezi J.A."/>
            <person name="Labate C.A."/>
        </authorList>
    </citation>
    <scope>NUCLEOTIDE SEQUENCE</scope>
    <source>
        <strain evidence="7">MF-1</strain>
    </source>
</reference>
<keyword evidence="5" id="KW-1133">Transmembrane helix</keyword>
<dbReference type="EMBL" id="AVOT02002608">
    <property type="protein sequence ID" value="MBW0470938.1"/>
    <property type="molecule type" value="Genomic_DNA"/>
</dbReference>
<dbReference type="Gene3D" id="3.20.20.80">
    <property type="entry name" value="Glycosidases"/>
    <property type="match status" value="1"/>
</dbReference>
<dbReference type="InterPro" id="IPR017853">
    <property type="entry name" value="GH"/>
</dbReference>
<dbReference type="GO" id="GO:0016985">
    <property type="term" value="F:mannan endo-1,4-beta-mannosidase activity"/>
    <property type="evidence" value="ECO:0007669"/>
    <property type="project" value="InterPro"/>
</dbReference>
<dbReference type="PROSITE" id="PS51764">
    <property type="entry name" value="GH26"/>
    <property type="match status" value="1"/>
</dbReference>
<feature type="active site" description="Nucleophile" evidence="4">
    <location>
        <position position="368"/>
    </location>
</feature>
<dbReference type="InterPro" id="IPR000805">
    <property type="entry name" value="Glyco_hydro_26"/>
</dbReference>
<feature type="active site" description="Proton donor" evidence="4">
    <location>
        <position position="255"/>
    </location>
</feature>
<name>A0A9Q3BTR6_9BASI</name>
<keyword evidence="2 4" id="KW-0378">Hydrolase</keyword>
<keyword evidence="5" id="KW-0472">Membrane</keyword>
<keyword evidence="8" id="KW-1185">Reference proteome</keyword>
<evidence type="ECO:0000256" key="4">
    <source>
        <dbReference type="PROSITE-ProRule" id="PRU01100"/>
    </source>
</evidence>
<evidence type="ECO:0000256" key="3">
    <source>
        <dbReference type="ARBA" id="ARBA00023295"/>
    </source>
</evidence>
<dbReference type="SUPFAM" id="SSF51445">
    <property type="entry name" value="(Trans)glycosidases"/>
    <property type="match status" value="1"/>
</dbReference>
<evidence type="ECO:0000256" key="5">
    <source>
        <dbReference type="SAM" id="Phobius"/>
    </source>
</evidence>
<dbReference type="GO" id="GO:0006080">
    <property type="term" value="P:substituted mannan metabolic process"/>
    <property type="evidence" value="ECO:0007669"/>
    <property type="project" value="InterPro"/>
</dbReference>
<organism evidence="7 8">
    <name type="scientific">Austropuccinia psidii MF-1</name>
    <dbReference type="NCBI Taxonomy" id="1389203"/>
    <lineage>
        <taxon>Eukaryota</taxon>
        <taxon>Fungi</taxon>
        <taxon>Dikarya</taxon>
        <taxon>Basidiomycota</taxon>
        <taxon>Pucciniomycotina</taxon>
        <taxon>Pucciniomycetes</taxon>
        <taxon>Pucciniales</taxon>
        <taxon>Sphaerophragmiaceae</taxon>
        <taxon>Austropuccinia</taxon>
    </lineage>
</organism>
<feature type="transmembrane region" description="Helical" evidence="5">
    <location>
        <begin position="94"/>
        <end position="117"/>
    </location>
</feature>